<dbReference type="Proteomes" id="UP000536835">
    <property type="component" value="Unassembled WGS sequence"/>
</dbReference>
<evidence type="ECO:0000256" key="2">
    <source>
        <dbReference type="SAM" id="SignalP"/>
    </source>
</evidence>
<accession>A0A7Y3W3W7</accession>
<evidence type="ECO:0000313" key="4">
    <source>
        <dbReference type="Proteomes" id="UP000536835"/>
    </source>
</evidence>
<evidence type="ECO:0008006" key="5">
    <source>
        <dbReference type="Google" id="ProtNLM"/>
    </source>
</evidence>
<keyword evidence="1" id="KW-0812">Transmembrane</keyword>
<protein>
    <recommendedName>
        <fullName evidence="5">VPLPA-CTERM sorting domain-containing protein</fullName>
    </recommendedName>
</protein>
<dbReference type="RefSeq" id="WP_173195909.1">
    <property type="nucleotide sequence ID" value="NZ_JABFCX010000002.1"/>
</dbReference>
<dbReference type="AlphaFoldDB" id="A0A7Y3W3W7"/>
<keyword evidence="2" id="KW-0732">Signal</keyword>
<comment type="caution">
    <text evidence="3">The sequence shown here is derived from an EMBL/GenBank/DDBJ whole genome shotgun (WGS) entry which is preliminary data.</text>
</comment>
<gene>
    <name evidence="3" type="ORF">HK107_00950</name>
</gene>
<keyword evidence="1" id="KW-0472">Membrane</keyword>
<keyword evidence="1" id="KW-1133">Transmembrane helix</keyword>
<feature type="signal peptide" evidence="2">
    <location>
        <begin position="1"/>
        <end position="27"/>
    </location>
</feature>
<keyword evidence="4" id="KW-1185">Reference proteome</keyword>
<name>A0A7Y3W3W7_9PROT</name>
<feature type="transmembrane region" description="Helical" evidence="1">
    <location>
        <begin position="162"/>
        <end position="180"/>
    </location>
</feature>
<organism evidence="3 4">
    <name type="scientific">Parvularcula mediterranea</name>
    <dbReference type="NCBI Taxonomy" id="2732508"/>
    <lineage>
        <taxon>Bacteria</taxon>
        <taxon>Pseudomonadati</taxon>
        <taxon>Pseudomonadota</taxon>
        <taxon>Alphaproteobacteria</taxon>
        <taxon>Parvularculales</taxon>
        <taxon>Parvularculaceae</taxon>
        <taxon>Parvularcula</taxon>
    </lineage>
</organism>
<dbReference type="EMBL" id="JABFCX010000002">
    <property type="protein sequence ID" value="NNU14889.1"/>
    <property type="molecule type" value="Genomic_DNA"/>
</dbReference>
<evidence type="ECO:0000313" key="3">
    <source>
        <dbReference type="EMBL" id="NNU14889.1"/>
    </source>
</evidence>
<sequence length="185" mass="18860">MTASLASRALAALGAMLALCLASGAFAAIATTGPTVFFSDATFVSTNGFPRTVNGTSDAPGISMEVALNGSFFESLVTSDAAGTVSFASFELLNPAGLTLLASSTVTAVDGETVLFNDLTGLETARFPFGVVLALTDLQVRSFDLFTTTFDAQFTLAAAEQVPLPAFGLAVPLLLAGFAASRKRG</sequence>
<reference evidence="3 4" key="1">
    <citation type="submission" date="2020-05" db="EMBL/GenBank/DDBJ databases">
        <title>Parvularcula mediterraneae sp. nov., isolated from polypropylene straw from shallow seawater of the seashore of Laganas in Zakynthos island, Greece.</title>
        <authorList>
            <person name="Szabo I."/>
            <person name="Al-Omari J."/>
            <person name="Rado J."/>
            <person name="Szerdahelyi G.S."/>
        </authorList>
    </citation>
    <scope>NUCLEOTIDE SEQUENCE [LARGE SCALE GENOMIC DNA]</scope>
    <source>
        <strain evidence="3 4">ZS-1/3</strain>
    </source>
</reference>
<feature type="chain" id="PRO_5031558099" description="VPLPA-CTERM sorting domain-containing protein" evidence="2">
    <location>
        <begin position="28"/>
        <end position="185"/>
    </location>
</feature>
<evidence type="ECO:0000256" key="1">
    <source>
        <dbReference type="SAM" id="Phobius"/>
    </source>
</evidence>
<proteinExistence type="predicted"/>